<feature type="domain" description="DUF1707" evidence="2">
    <location>
        <begin position="39"/>
        <end position="90"/>
    </location>
</feature>
<dbReference type="Proteomes" id="UP000255082">
    <property type="component" value="Unassembled WGS sequence"/>
</dbReference>
<dbReference type="InterPro" id="IPR012551">
    <property type="entry name" value="DUF1707_SHOCT-like"/>
</dbReference>
<dbReference type="AlphaFoldDB" id="A0A378WMA1"/>
<feature type="transmembrane region" description="Helical" evidence="1">
    <location>
        <begin position="106"/>
        <end position="124"/>
    </location>
</feature>
<evidence type="ECO:0000313" key="4">
    <source>
        <dbReference type="Proteomes" id="UP000255082"/>
    </source>
</evidence>
<dbReference type="EMBL" id="UGRU01000001">
    <property type="protein sequence ID" value="SUA42430.1"/>
    <property type="molecule type" value="Genomic_DNA"/>
</dbReference>
<gene>
    <name evidence="3" type="ORF">NCTC13184_01785</name>
</gene>
<proteinExistence type="predicted"/>
<reference evidence="3 4" key="1">
    <citation type="submission" date="2018-06" db="EMBL/GenBank/DDBJ databases">
        <authorList>
            <consortium name="Pathogen Informatics"/>
            <person name="Doyle S."/>
        </authorList>
    </citation>
    <scope>NUCLEOTIDE SEQUENCE [LARGE SCALE GENOMIC DNA]</scope>
    <source>
        <strain evidence="3 4">NCTC13184</strain>
    </source>
</reference>
<feature type="transmembrane region" description="Helical" evidence="1">
    <location>
        <begin position="130"/>
        <end position="148"/>
    </location>
</feature>
<evidence type="ECO:0000256" key="1">
    <source>
        <dbReference type="SAM" id="Phobius"/>
    </source>
</evidence>
<keyword evidence="1" id="KW-0472">Membrane</keyword>
<accession>A0A378WMA1</accession>
<protein>
    <submittedName>
        <fullName evidence="3">Domain of uncharacterized function (DUF1707)</fullName>
    </submittedName>
</protein>
<sequence length="152" mass="15650">MRGSKVCGGMPVPILGGSIAIRGGSGPILLCMDDMADARPSAAERERALQELSQQLGAGRLTLPEFDERTALATHADTRVELAALFTDLPVVTPDPPAAPAPANPLPSLAVLAGAITVFAVAAAWAAGNWLWLLLIAAAPVAVVLWRVRGVA</sequence>
<keyword evidence="1" id="KW-1133">Transmembrane helix</keyword>
<name>A0A378WMA1_9NOCA</name>
<evidence type="ECO:0000259" key="2">
    <source>
        <dbReference type="Pfam" id="PF08044"/>
    </source>
</evidence>
<keyword evidence="1" id="KW-0812">Transmembrane</keyword>
<evidence type="ECO:0000313" key="3">
    <source>
        <dbReference type="EMBL" id="SUA42430.1"/>
    </source>
</evidence>
<dbReference type="Pfam" id="PF08044">
    <property type="entry name" value="DUF1707"/>
    <property type="match status" value="1"/>
</dbReference>
<organism evidence="3 4">
    <name type="scientific">Nocardia africana</name>
    <dbReference type="NCBI Taxonomy" id="134964"/>
    <lineage>
        <taxon>Bacteria</taxon>
        <taxon>Bacillati</taxon>
        <taxon>Actinomycetota</taxon>
        <taxon>Actinomycetes</taxon>
        <taxon>Mycobacteriales</taxon>
        <taxon>Nocardiaceae</taxon>
        <taxon>Nocardia</taxon>
    </lineage>
</organism>